<evidence type="ECO:0000313" key="3">
    <source>
        <dbReference type="Proteomes" id="UP001597448"/>
    </source>
</evidence>
<dbReference type="InterPro" id="IPR036388">
    <property type="entry name" value="WH-like_DNA-bd_sf"/>
</dbReference>
<name>A0ABW5FH41_9BACL</name>
<dbReference type="EMBL" id="JBHUKY010000096">
    <property type="protein sequence ID" value="MFD2414226.1"/>
    <property type="molecule type" value="Genomic_DNA"/>
</dbReference>
<dbReference type="Gene3D" id="1.10.10.10">
    <property type="entry name" value="Winged helix-like DNA-binding domain superfamily/Winged helix DNA-binding domain"/>
    <property type="match status" value="1"/>
</dbReference>
<gene>
    <name evidence="2" type="ORF">ACFSX3_30720</name>
</gene>
<dbReference type="PANTHER" id="PTHR30514:SF1">
    <property type="entry name" value="HTH-TYPE TRANSCRIPTIONAL REGULATOR HEXR-RELATED"/>
    <property type="match status" value="1"/>
</dbReference>
<organism evidence="2 3">
    <name type="scientific">Paenibacillus rhizoplanae</name>
    <dbReference type="NCBI Taxonomy" id="1917181"/>
    <lineage>
        <taxon>Bacteria</taxon>
        <taxon>Bacillati</taxon>
        <taxon>Bacillota</taxon>
        <taxon>Bacilli</taxon>
        <taxon>Bacillales</taxon>
        <taxon>Paenibacillaceae</taxon>
        <taxon>Paenibacillus</taxon>
    </lineage>
</organism>
<dbReference type="Pfam" id="PF01418">
    <property type="entry name" value="HTH_6"/>
    <property type="match status" value="1"/>
</dbReference>
<dbReference type="Proteomes" id="UP001597448">
    <property type="component" value="Unassembled WGS sequence"/>
</dbReference>
<dbReference type="SUPFAM" id="SSF46689">
    <property type="entry name" value="Homeodomain-like"/>
    <property type="match status" value="1"/>
</dbReference>
<evidence type="ECO:0000313" key="2">
    <source>
        <dbReference type="EMBL" id="MFD2414226.1"/>
    </source>
</evidence>
<keyword evidence="3" id="KW-1185">Reference proteome</keyword>
<proteinExistence type="predicted"/>
<feature type="domain" description="HTH rpiR-type" evidence="1">
    <location>
        <begin position="23"/>
        <end position="71"/>
    </location>
</feature>
<sequence length="259" mass="29878">MLDILALLECYNTYDQDDIYFDVAKAMLENYNQLQTSSIQQFAESNHISVSTVSRFMRQMYYDNFSNFRMIYDQSPLQYQYDGKYYPALKDEDIDPVAYGEMLAEKIKETTSRLDEQAITSLLSMIESSDEIVFIGIPLHSEIWRLQVELVLLGKKTNAFIDPNYQVKAIDAVNEKSAVISLIYMPQYNLHQVQQLKRAKEKGARTACIAHVRLQGIENIVDLSLQYEGTGTQVDSLLMQVLLNYIGLRLRNKLLLGKR</sequence>
<dbReference type="InterPro" id="IPR000281">
    <property type="entry name" value="HTH_RpiR"/>
</dbReference>
<dbReference type="RefSeq" id="WP_209994291.1">
    <property type="nucleotide sequence ID" value="NZ_JBHSVQ010000001.1"/>
</dbReference>
<dbReference type="Gene3D" id="3.40.50.10490">
    <property type="entry name" value="Glucose-6-phosphate isomerase like protein, domain 1"/>
    <property type="match status" value="1"/>
</dbReference>
<comment type="caution">
    <text evidence="2">The sequence shown here is derived from an EMBL/GenBank/DDBJ whole genome shotgun (WGS) entry which is preliminary data.</text>
</comment>
<protein>
    <submittedName>
        <fullName evidence="2">MurR/RpiR family transcriptional regulator</fullName>
    </submittedName>
</protein>
<dbReference type="InterPro" id="IPR009057">
    <property type="entry name" value="Homeodomain-like_sf"/>
</dbReference>
<dbReference type="PANTHER" id="PTHR30514">
    <property type="entry name" value="GLUCOKINASE"/>
    <property type="match status" value="1"/>
</dbReference>
<reference evidence="3" key="1">
    <citation type="journal article" date="2019" name="Int. J. Syst. Evol. Microbiol.">
        <title>The Global Catalogue of Microorganisms (GCM) 10K type strain sequencing project: providing services to taxonomists for standard genome sequencing and annotation.</title>
        <authorList>
            <consortium name="The Broad Institute Genomics Platform"/>
            <consortium name="The Broad Institute Genome Sequencing Center for Infectious Disease"/>
            <person name="Wu L."/>
            <person name="Ma J."/>
        </authorList>
    </citation>
    <scope>NUCLEOTIDE SEQUENCE [LARGE SCALE GENOMIC DNA]</scope>
    <source>
        <strain evidence="3">CCM 8725</strain>
    </source>
</reference>
<dbReference type="InterPro" id="IPR047640">
    <property type="entry name" value="RpiR-like"/>
</dbReference>
<accession>A0ABW5FH41</accession>
<evidence type="ECO:0000259" key="1">
    <source>
        <dbReference type="Pfam" id="PF01418"/>
    </source>
</evidence>